<evidence type="ECO:0000313" key="3">
    <source>
        <dbReference type="Proteomes" id="UP000199116"/>
    </source>
</evidence>
<keyword evidence="3" id="KW-1185">Reference proteome</keyword>
<dbReference type="AlphaFoldDB" id="A0A1I2NM32"/>
<dbReference type="Proteomes" id="UP000199116">
    <property type="component" value="Unassembled WGS sequence"/>
</dbReference>
<dbReference type="RefSeq" id="WP_093305778.1">
    <property type="nucleotide sequence ID" value="NZ_FOOH01000023.1"/>
</dbReference>
<organism evidence="2 3">
    <name type="scientific">Salegentibacter agarivorans</name>
    <dbReference type="NCBI Taxonomy" id="345907"/>
    <lineage>
        <taxon>Bacteria</taxon>
        <taxon>Pseudomonadati</taxon>
        <taxon>Bacteroidota</taxon>
        <taxon>Flavobacteriia</taxon>
        <taxon>Flavobacteriales</taxon>
        <taxon>Flavobacteriaceae</taxon>
        <taxon>Salegentibacter</taxon>
    </lineage>
</organism>
<keyword evidence="1" id="KW-0812">Transmembrane</keyword>
<name>A0A1I2NM32_9FLAO</name>
<protein>
    <submittedName>
        <fullName evidence="2">Uncharacterized protein</fullName>
    </submittedName>
</protein>
<evidence type="ECO:0000313" key="2">
    <source>
        <dbReference type="EMBL" id="SFG04698.1"/>
    </source>
</evidence>
<keyword evidence="1" id="KW-1133">Transmembrane helix</keyword>
<gene>
    <name evidence="2" type="ORF">SAMN04488033_12319</name>
</gene>
<feature type="transmembrane region" description="Helical" evidence="1">
    <location>
        <begin position="46"/>
        <end position="64"/>
    </location>
</feature>
<feature type="transmembrane region" description="Helical" evidence="1">
    <location>
        <begin position="71"/>
        <end position="91"/>
    </location>
</feature>
<keyword evidence="1" id="KW-0472">Membrane</keyword>
<dbReference type="EMBL" id="FOOH01000023">
    <property type="protein sequence ID" value="SFG04698.1"/>
    <property type="molecule type" value="Genomic_DNA"/>
</dbReference>
<proteinExistence type="predicted"/>
<evidence type="ECO:0000256" key="1">
    <source>
        <dbReference type="SAM" id="Phobius"/>
    </source>
</evidence>
<accession>A0A1I2NM32</accession>
<feature type="transmembrane region" description="Helical" evidence="1">
    <location>
        <begin position="7"/>
        <end position="26"/>
    </location>
</feature>
<reference evidence="3" key="1">
    <citation type="submission" date="2016-10" db="EMBL/GenBank/DDBJ databases">
        <authorList>
            <person name="Varghese N."/>
            <person name="Submissions S."/>
        </authorList>
    </citation>
    <scope>NUCLEOTIDE SEQUENCE [LARGE SCALE GENOMIC DNA]</scope>
    <source>
        <strain evidence="3">DSM 23515</strain>
    </source>
</reference>
<sequence length="143" mass="16757">MTFIKVINWGFAFFGFCIMAFFLFKLDQVFSASPTAETSKQAIQNFQISIWCGWLLITGPAIYFRWKYANHILFIIDYLIAISAFIILGIYVNKGTELELWSLGDSFRGNISFMVMRNILLICGMTAFIHAAIWWFSKRWHRR</sequence>
<feature type="transmembrane region" description="Helical" evidence="1">
    <location>
        <begin position="111"/>
        <end position="136"/>
    </location>
</feature>